<sequence>MADTFQVTIRKEPNYAVLYTDGYINNTGGEKIAQECYKMLDEGIKNFILNLAKSPIVNSVGIAVLIELIERVREDGEKVIFCNCTPVISKTFKIMGLTQYAELYNDEKEAVAHIHS</sequence>
<dbReference type="Gene3D" id="3.30.750.24">
    <property type="entry name" value="STAS domain"/>
    <property type="match status" value="1"/>
</dbReference>
<name>A0A1F5YDY8_9BACT</name>
<dbReference type="Proteomes" id="UP000176992">
    <property type="component" value="Unassembled WGS sequence"/>
</dbReference>
<reference evidence="2 3" key="1">
    <citation type="journal article" date="2016" name="Nat. Commun.">
        <title>Thousands of microbial genomes shed light on interconnected biogeochemical processes in an aquifer system.</title>
        <authorList>
            <person name="Anantharaman K."/>
            <person name="Brown C.T."/>
            <person name="Hug L.A."/>
            <person name="Sharon I."/>
            <person name="Castelle C.J."/>
            <person name="Probst A.J."/>
            <person name="Thomas B.C."/>
            <person name="Singh A."/>
            <person name="Wilkins M.J."/>
            <person name="Karaoz U."/>
            <person name="Brodie E.L."/>
            <person name="Williams K.H."/>
            <person name="Hubbard S.S."/>
            <person name="Banfield J.F."/>
        </authorList>
    </citation>
    <scope>NUCLEOTIDE SEQUENCE [LARGE SCALE GENOMIC DNA]</scope>
</reference>
<evidence type="ECO:0000259" key="1">
    <source>
        <dbReference type="PROSITE" id="PS50801"/>
    </source>
</evidence>
<gene>
    <name evidence="2" type="ORF">A2Z86_00920</name>
</gene>
<evidence type="ECO:0000313" key="2">
    <source>
        <dbReference type="EMBL" id="OGF98363.1"/>
    </source>
</evidence>
<dbReference type="SUPFAM" id="SSF52091">
    <property type="entry name" value="SpoIIaa-like"/>
    <property type="match status" value="1"/>
</dbReference>
<dbReference type="GO" id="GO:0043856">
    <property type="term" value="F:anti-sigma factor antagonist activity"/>
    <property type="evidence" value="ECO:0007669"/>
    <property type="project" value="TreeGrafter"/>
</dbReference>
<dbReference type="InterPro" id="IPR036513">
    <property type="entry name" value="STAS_dom_sf"/>
</dbReference>
<dbReference type="AlphaFoldDB" id="A0A1F5YDY8"/>
<dbReference type="PANTHER" id="PTHR33495:SF6">
    <property type="entry name" value="ANTI-SIGMA FACTOR ANTAGONIST"/>
    <property type="match status" value="1"/>
</dbReference>
<dbReference type="PROSITE" id="PS50801">
    <property type="entry name" value="STAS"/>
    <property type="match status" value="1"/>
</dbReference>
<evidence type="ECO:0000313" key="3">
    <source>
        <dbReference type="Proteomes" id="UP000176992"/>
    </source>
</evidence>
<accession>A0A1F5YDY8</accession>
<dbReference type="EMBL" id="MFIV01000119">
    <property type="protein sequence ID" value="OGF98363.1"/>
    <property type="molecule type" value="Genomic_DNA"/>
</dbReference>
<feature type="domain" description="STAS" evidence="1">
    <location>
        <begin position="5"/>
        <end position="114"/>
    </location>
</feature>
<organism evidence="2 3">
    <name type="scientific">Candidatus Glassbacteria bacterium GWA2_58_10</name>
    <dbReference type="NCBI Taxonomy" id="1817865"/>
    <lineage>
        <taxon>Bacteria</taxon>
        <taxon>Candidatus Glassiibacteriota</taxon>
    </lineage>
</organism>
<dbReference type="CDD" id="cd07043">
    <property type="entry name" value="STAS_anti-anti-sigma_factors"/>
    <property type="match status" value="1"/>
</dbReference>
<dbReference type="InterPro" id="IPR002645">
    <property type="entry name" value="STAS_dom"/>
</dbReference>
<dbReference type="Pfam" id="PF01740">
    <property type="entry name" value="STAS"/>
    <property type="match status" value="1"/>
</dbReference>
<dbReference type="PANTHER" id="PTHR33495">
    <property type="entry name" value="ANTI-SIGMA FACTOR ANTAGONIST TM_1081-RELATED-RELATED"/>
    <property type="match status" value="1"/>
</dbReference>
<proteinExistence type="predicted"/>
<protein>
    <submittedName>
        <fullName evidence="2">Anti-anti-sigma factor</fullName>
    </submittedName>
</protein>
<comment type="caution">
    <text evidence="2">The sequence shown here is derived from an EMBL/GenBank/DDBJ whole genome shotgun (WGS) entry which is preliminary data.</text>
</comment>